<sequence length="122" mass="13182">MNRAGRTLLDSTHRERLRAGGERPGAGIRFVCLSNNRRPPLGAGACLRRRSLFPSQPAADTRRSRTVSALPPAVSAGASSLPGARRMCSVPPVHRRRRRRVSPCAAGYRRPAHAHALPFTAG</sequence>
<proteinExistence type="predicted"/>
<dbReference type="Proteomes" id="UP000287033">
    <property type="component" value="Unassembled WGS sequence"/>
</dbReference>
<keyword evidence="3" id="KW-1185">Reference proteome</keyword>
<evidence type="ECO:0000313" key="3">
    <source>
        <dbReference type="Proteomes" id="UP000287033"/>
    </source>
</evidence>
<reference evidence="2 3" key="1">
    <citation type="journal article" date="2018" name="Nat. Ecol. Evol.">
        <title>Shark genomes provide insights into elasmobranch evolution and the origin of vertebrates.</title>
        <authorList>
            <person name="Hara Y"/>
            <person name="Yamaguchi K"/>
            <person name="Onimaru K"/>
            <person name="Kadota M"/>
            <person name="Koyanagi M"/>
            <person name="Keeley SD"/>
            <person name="Tatsumi K"/>
            <person name="Tanaka K"/>
            <person name="Motone F"/>
            <person name="Kageyama Y"/>
            <person name="Nozu R"/>
            <person name="Adachi N"/>
            <person name="Nishimura O"/>
            <person name="Nakagawa R"/>
            <person name="Tanegashima C"/>
            <person name="Kiyatake I"/>
            <person name="Matsumoto R"/>
            <person name="Murakumo K"/>
            <person name="Nishida K"/>
            <person name="Terakita A"/>
            <person name="Kuratani S"/>
            <person name="Sato K"/>
            <person name="Hyodo S Kuraku.S."/>
        </authorList>
    </citation>
    <scope>NUCLEOTIDE SEQUENCE [LARGE SCALE GENOMIC DNA]</scope>
</reference>
<feature type="region of interest" description="Disordered" evidence="1">
    <location>
        <begin position="1"/>
        <end position="21"/>
    </location>
</feature>
<organism evidence="2 3">
    <name type="scientific">Chiloscyllium punctatum</name>
    <name type="common">Brownbanded bambooshark</name>
    <name type="synonym">Hemiscyllium punctatum</name>
    <dbReference type="NCBI Taxonomy" id="137246"/>
    <lineage>
        <taxon>Eukaryota</taxon>
        <taxon>Metazoa</taxon>
        <taxon>Chordata</taxon>
        <taxon>Craniata</taxon>
        <taxon>Vertebrata</taxon>
        <taxon>Chondrichthyes</taxon>
        <taxon>Elasmobranchii</taxon>
        <taxon>Galeomorphii</taxon>
        <taxon>Galeoidea</taxon>
        <taxon>Orectolobiformes</taxon>
        <taxon>Hemiscylliidae</taxon>
        <taxon>Chiloscyllium</taxon>
    </lineage>
</organism>
<evidence type="ECO:0000256" key="1">
    <source>
        <dbReference type="SAM" id="MobiDB-lite"/>
    </source>
</evidence>
<evidence type="ECO:0000313" key="2">
    <source>
        <dbReference type="EMBL" id="GCC44562.1"/>
    </source>
</evidence>
<feature type="region of interest" description="Disordered" evidence="1">
    <location>
        <begin position="56"/>
        <end position="107"/>
    </location>
</feature>
<dbReference type="AlphaFoldDB" id="A0A401TPL4"/>
<feature type="compositionally biased region" description="Basic and acidic residues" evidence="1">
    <location>
        <begin position="11"/>
        <end position="21"/>
    </location>
</feature>
<name>A0A401TPL4_CHIPU</name>
<gene>
    <name evidence="2" type="ORF">chiPu_0028622</name>
</gene>
<accession>A0A401TPL4</accession>
<comment type="caution">
    <text evidence="2">The sequence shown here is derived from an EMBL/GenBank/DDBJ whole genome shotgun (WGS) entry which is preliminary data.</text>
</comment>
<dbReference type="EMBL" id="BEZZ01135908">
    <property type="protein sequence ID" value="GCC44562.1"/>
    <property type="molecule type" value="Genomic_DNA"/>
</dbReference>
<protein>
    <submittedName>
        <fullName evidence="2">Uncharacterized protein</fullName>
    </submittedName>
</protein>